<dbReference type="SUPFAM" id="SSF56935">
    <property type="entry name" value="Porins"/>
    <property type="match status" value="1"/>
</dbReference>
<accession>A0ABY7NHG1</accession>
<dbReference type="InterPro" id="IPR010104">
    <property type="entry name" value="TonB_rcpt_bac"/>
</dbReference>
<dbReference type="PANTHER" id="PTHR40980:SF3">
    <property type="entry name" value="TONB-DEPENDENT RECEPTOR-LIKE BETA-BARREL DOMAIN-CONTAINING PROTEIN"/>
    <property type="match status" value="1"/>
</dbReference>
<evidence type="ECO:0000256" key="2">
    <source>
        <dbReference type="ARBA" id="ARBA00023136"/>
    </source>
</evidence>
<feature type="domain" description="TonB-dependent receptor plug" evidence="4">
    <location>
        <begin position="50"/>
        <end position="145"/>
    </location>
</feature>
<keyword evidence="6" id="KW-1185">Reference proteome</keyword>
<keyword evidence="5" id="KW-0378">Hydrolase</keyword>
<keyword evidence="2" id="KW-0472">Membrane</keyword>
<gene>
    <name evidence="5" type="ORF">PBT88_10785</name>
</gene>
<dbReference type="Proteomes" id="UP001210865">
    <property type="component" value="Chromosome"/>
</dbReference>
<name>A0ABY7NHG1_9SPHN</name>
<evidence type="ECO:0000313" key="5">
    <source>
        <dbReference type="EMBL" id="WBO20702.1"/>
    </source>
</evidence>
<organism evidence="5 6">
    <name type="scientific">Sphingomonas abietis</name>
    <dbReference type="NCBI Taxonomy" id="3012344"/>
    <lineage>
        <taxon>Bacteria</taxon>
        <taxon>Pseudomonadati</taxon>
        <taxon>Pseudomonadota</taxon>
        <taxon>Alphaproteobacteria</taxon>
        <taxon>Sphingomonadales</taxon>
        <taxon>Sphingomonadaceae</taxon>
        <taxon>Sphingomonas</taxon>
    </lineage>
</organism>
<dbReference type="InterPro" id="IPR037066">
    <property type="entry name" value="Plug_dom_sf"/>
</dbReference>
<evidence type="ECO:0000259" key="4">
    <source>
        <dbReference type="Pfam" id="PF07715"/>
    </source>
</evidence>
<dbReference type="CDD" id="cd01347">
    <property type="entry name" value="ligand_gated_channel"/>
    <property type="match status" value="1"/>
</dbReference>
<evidence type="ECO:0000313" key="6">
    <source>
        <dbReference type="Proteomes" id="UP001210865"/>
    </source>
</evidence>
<keyword evidence="3" id="KW-0998">Cell outer membrane</keyword>
<dbReference type="Gene3D" id="2.170.130.10">
    <property type="entry name" value="TonB-dependent receptor, plug domain"/>
    <property type="match status" value="1"/>
</dbReference>
<keyword evidence="5" id="KW-0675">Receptor</keyword>
<dbReference type="Pfam" id="PF07715">
    <property type="entry name" value="Plug"/>
    <property type="match status" value="1"/>
</dbReference>
<dbReference type="RefSeq" id="WP_270075352.1">
    <property type="nucleotide sequence ID" value="NZ_CP115174.1"/>
</dbReference>
<dbReference type="GO" id="GO:0016787">
    <property type="term" value="F:hydrolase activity"/>
    <property type="evidence" value="ECO:0007669"/>
    <property type="project" value="UniProtKB-KW"/>
</dbReference>
<dbReference type="InterPro" id="IPR012910">
    <property type="entry name" value="Plug_dom"/>
</dbReference>
<dbReference type="Gene3D" id="2.40.170.20">
    <property type="entry name" value="TonB-dependent receptor, beta-barrel domain"/>
    <property type="match status" value="1"/>
</dbReference>
<dbReference type="InterPro" id="IPR036942">
    <property type="entry name" value="Beta-barrel_TonB_sf"/>
</dbReference>
<protein>
    <submittedName>
        <fullName evidence="5">TonB-dependent receptor</fullName>
    </submittedName>
</protein>
<dbReference type="NCBIfam" id="TIGR01782">
    <property type="entry name" value="TonB-Xanth-Caul"/>
    <property type="match status" value="1"/>
</dbReference>
<dbReference type="PANTHER" id="PTHR40980">
    <property type="entry name" value="PLUG DOMAIN-CONTAINING PROTEIN"/>
    <property type="match status" value="1"/>
</dbReference>
<evidence type="ECO:0000256" key="3">
    <source>
        <dbReference type="ARBA" id="ARBA00023237"/>
    </source>
</evidence>
<evidence type="ECO:0000256" key="1">
    <source>
        <dbReference type="ARBA" id="ARBA00004442"/>
    </source>
</evidence>
<sequence length="926" mass="99726">MAIPAFAQNAQPAPESGTVAIGTPDAPAAVSEIVVTGYARSIQHANSIKKDSVNIIEAISAEDIGKLPDVSIADSLSRLTGVAVQEAAGRAKYISIRGFGPDYTTTTLNGRMIATVDDNRRFDYGQFPGDLFQQIEVIKTPSADLLNFGLAGTVNLQTYDPLTQKNTVAINAQGEVGKYGSLNPDGTNKGYKVSAILMHKFADDTLGVSLGFSAIQDPTQDYHWATGGGSGNYYGPTNPDAAGNIGPDDIQNYVNTNTLYRQSAFGHVVWKPNDRFEMSVDGLYTQSKINELSRGWEMPLASWSKDTQVPNTETSSGGYVQSEQWMVDPVLRNDYNTSRAKTFEVGANIKYAVTDSIKLMVDGSYSHAKRHDNTYEIYSGTTDGGLALATITRKNDGTYGVDISGKDLADPAQVSLTDPQGWNQVGFNNVPDLKDTMKQLRAELKGEIHSGFFKSWQIGANYSDEKKISNYSGYYICLPGAASVAGCGTNDGGQVTYVTIPSSIIKGTVEPYAVTGTQLIAIDPVAAQDLLRTSEQSEASNVARDWTVREKIVTGYLQANYDTDLSGKRVSGNIGLQIVHTDQTSVGYGAIDATNVAVQRGGDSYTDFLPSVNMNIEMAHNLLLRLGASRTLARATMDDENASYSVSSCGTQGCTTVPTINGKIPVLQAQGGNPVLRPYFSNNVDISLEKYFAHDTGKVSAAVYFKDISNFTTQNLNLNSGNVNNGGPTSNTTGTQDCSAFSGLLTTPLTPQQTLSCYSTAPTNDGKGYVFGYELSATFPLKTLLPALDGFSVIGQYAHTESEIKFSNGSRITLPGLSKSIVQAQIFFEKWGFNARASLTHRSSYLGDYQLFNAQVTANLTKPQTTLDAQVGYDFHSGVLNGLSIYVQGHNLTNAKSVSYVNNDPKEVNIRDQYGPTYLAGATFRF</sequence>
<dbReference type="EMBL" id="CP115174">
    <property type="protein sequence ID" value="WBO20702.1"/>
    <property type="molecule type" value="Genomic_DNA"/>
</dbReference>
<reference evidence="5 6" key="1">
    <citation type="submission" date="2022-12" db="EMBL/GenBank/DDBJ databases">
        <title>Sphingomonas abieness sp. nov., an endophytic bacterium isolated from Abies koreana.</title>
        <authorList>
            <person name="Jiang L."/>
            <person name="Lee J."/>
        </authorList>
    </citation>
    <scope>NUCLEOTIDE SEQUENCE [LARGE SCALE GENOMIC DNA]</scope>
    <source>
        <strain evidence="6">PAMB 00755</strain>
    </source>
</reference>
<comment type="subcellular location">
    <subcellularLocation>
        <location evidence="1">Cell outer membrane</location>
    </subcellularLocation>
</comment>
<proteinExistence type="predicted"/>